<dbReference type="AlphaFoldDB" id="A0A4R6G211"/>
<dbReference type="OrthoDB" id="7263223at2"/>
<evidence type="ECO:0008006" key="3">
    <source>
        <dbReference type="Google" id="ProtNLM"/>
    </source>
</evidence>
<dbReference type="EMBL" id="SNWF01000007">
    <property type="protein sequence ID" value="TDN88332.1"/>
    <property type="molecule type" value="Genomic_DNA"/>
</dbReference>
<name>A0A4R6G211_9BURK</name>
<proteinExistence type="predicted"/>
<dbReference type="NCBIfam" id="TIGR02664">
    <property type="entry name" value="nitr_red_assoc"/>
    <property type="match status" value="1"/>
</dbReference>
<sequence>MQGLFEFEQDGRYPLRRIPMIMRSNLDACGIKISLTAWITLSRDEREELVAMPCASESQRDLYRKRLAAMLAQHADNPDAVIEFVAIDAAPAWKNSAALPQNMSASLQELGLPLPDVRQWAALNELQRFAMIKLTRSGHKNANLLPAMKEFGLI</sequence>
<evidence type="ECO:0000313" key="1">
    <source>
        <dbReference type="EMBL" id="TDN88332.1"/>
    </source>
</evidence>
<organism evidence="1 2">
    <name type="scientific">Herminiimonas fonticola</name>
    <dbReference type="NCBI Taxonomy" id="303380"/>
    <lineage>
        <taxon>Bacteria</taxon>
        <taxon>Pseudomonadati</taxon>
        <taxon>Pseudomonadota</taxon>
        <taxon>Betaproteobacteria</taxon>
        <taxon>Burkholderiales</taxon>
        <taxon>Oxalobacteraceae</taxon>
        <taxon>Herminiimonas</taxon>
    </lineage>
</organism>
<reference evidence="1 2" key="1">
    <citation type="submission" date="2019-03" db="EMBL/GenBank/DDBJ databases">
        <title>Genomic Encyclopedia of Type Strains, Phase IV (KMG-IV): sequencing the most valuable type-strain genomes for metagenomic binning, comparative biology and taxonomic classification.</title>
        <authorList>
            <person name="Goeker M."/>
        </authorList>
    </citation>
    <scope>NUCLEOTIDE SEQUENCE [LARGE SCALE GENOMIC DNA]</scope>
    <source>
        <strain evidence="1 2">DSM 18555</strain>
    </source>
</reference>
<protein>
    <recommendedName>
        <fullName evidence="3">Nitrate reductase associated protein</fullName>
    </recommendedName>
</protein>
<evidence type="ECO:0000313" key="2">
    <source>
        <dbReference type="Proteomes" id="UP000294737"/>
    </source>
</evidence>
<gene>
    <name evidence="1" type="ORF">EV677_2823</name>
</gene>
<accession>A0A4R6G211</accession>
<dbReference type="Proteomes" id="UP000294737">
    <property type="component" value="Unassembled WGS sequence"/>
</dbReference>
<dbReference type="RefSeq" id="WP_112992719.1">
    <property type="nucleotide sequence ID" value="NZ_PTLZ01000003.1"/>
</dbReference>
<dbReference type="Pfam" id="PF09655">
    <property type="entry name" value="Nitr_red_assoc"/>
    <property type="match status" value="1"/>
</dbReference>
<dbReference type="InterPro" id="IPR013481">
    <property type="entry name" value="NarM"/>
</dbReference>
<comment type="caution">
    <text evidence="1">The sequence shown here is derived from an EMBL/GenBank/DDBJ whole genome shotgun (WGS) entry which is preliminary data.</text>
</comment>
<keyword evidence="2" id="KW-1185">Reference proteome</keyword>